<evidence type="ECO:0000313" key="3">
    <source>
        <dbReference type="Proteomes" id="UP000054498"/>
    </source>
</evidence>
<dbReference type="EMBL" id="KK105786">
    <property type="protein sequence ID" value="KIY92269.1"/>
    <property type="molecule type" value="Genomic_DNA"/>
</dbReference>
<dbReference type="Proteomes" id="UP000054498">
    <property type="component" value="Unassembled WGS sequence"/>
</dbReference>
<feature type="compositionally biased region" description="Gly residues" evidence="1">
    <location>
        <begin position="189"/>
        <end position="202"/>
    </location>
</feature>
<evidence type="ECO:0000313" key="2">
    <source>
        <dbReference type="EMBL" id="KIY92269.1"/>
    </source>
</evidence>
<feature type="compositionally biased region" description="Low complexity" evidence="1">
    <location>
        <begin position="339"/>
        <end position="349"/>
    </location>
</feature>
<name>A0A0D2LJW4_9CHLO</name>
<accession>A0A0D2LJW4</accession>
<keyword evidence="3" id="KW-1185">Reference proteome</keyword>
<dbReference type="AlphaFoldDB" id="A0A0D2LJW4"/>
<feature type="region of interest" description="Disordered" evidence="1">
    <location>
        <begin position="50"/>
        <end position="361"/>
    </location>
</feature>
<evidence type="ECO:0000256" key="1">
    <source>
        <dbReference type="SAM" id="MobiDB-lite"/>
    </source>
</evidence>
<feature type="compositionally biased region" description="Low complexity" evidence="1">
    <location>
        <begin position="82"/>
        <end position="91"/>
    </location>
</feature>
<feature type="compositionally biased region" description="Low complexity" evidence="1">
    <location>
        <begin position="170"/>
        <end position="183"/>
    </location>
</feature>
<dbReference type="GeneID" id="25733381"/>
<proteinExistence type="predicted"/>
<reference evidence="2 3" key="1">
    <citation type="journal article" date="2013" name="BMC Genomics">
        <title>Reconstruction of the lipid metabolism for the microalga Monoraphidium neglectum from its genome sequence reveals characteristics suitable for biofuel production.</title>
        <authorList>
            <person name="Bogen C."/>
            <person name="Al-Dilaimi A."/>
            <person name="Albersmeier A."/>
            <person name="Wichmann J."/>
            <person name="Grundmann M."/>
            <person name="Rupp O."/>
            <person name="Lauersen K.J."/>
            <person name="Blifernez-Klassen O."/>
            <person name="Kalinowski J."/>
            <person name="Goesmann A."/>
            <person name="Mussgnug J.H."/>
            <person name="Kruse O."/>
        </authorList>
    </citation>
    <scope>NUCLEOTIDE SEQUENCE [LARGE SCALE GENOMIC DNA]</scope>
    <source>
        <strain evidence="2 3">SAG 48.87</strain>
    </source>
</reference>
<feature type="compositionally biased region" description="Low complexity" evidence="1">
    <location>
        <begin position="261"/>
        <end position="270"/>
    </location>
</feature>
<dbReference type="RefSeq" id="XP_013891289.1">
    <property type="nucleotide sequence ID" value="XM_014035835.1"/>
</dbReference>
<feature type="compositionally biased region" description="Basic residues" evidence="1">
    <location>
        <begin position="352"/>
        <end position="361"/>
    </location>
</feature>
<dbReference type="KEGG" id="mng:MNEG_15694"/>
<protein>
    <submittedName>
        <fullName evidence="2">Uncharacterized protein</fullName>
    </submittedName>
</protein>
<organism evidence="2 3">
    <name type="scientific">Monoraphidium neglectum</name>
    <dbReference type="NCBI Taxonomy" id="145388"/>
    <lineage>
        <taxon>Eukaryota</taxon>
        <taxon>Viridiplantae</taxon>
        <taxon>Chlorophyta</taxon>
        <taxon>core chlorophytes</taxon>
        <taxon>Chlorophyceae</taxon>
        <taxon>CS clade</taxon>
        <taxon>Sphaeropleales</taxon>
        <taxon>Selenastraceae</taxon>
        <taxon>Monoraphidium</taxon>
    </lineage>
</organism>
<sequence length="361" mass="37508">MLMEPCAAKHISHQSIVADLQGASPQVLLQVTAAANTAQREWQRLLDTVRGEGEEEEASSCGGGGGGAQEREGGQQEEEEVAGGAAAGAGEPRTPARLSRAGGPQDGGAVQAWLQHQQGPDGPPQPETEGQRAACGRSDRGNQQVEQGATTSSSQGECGSSALREDPRPATAFAAAAEAAAAARSCSLEGGGGAGAAGGMGAAPGPWGSACLSGHPTRSASLGQAAHGWAPRGRGASSLGAAPLEGVGGAEAMDWQPADEQQQQQQQQQQAALDGAGGQRAHAQGGSGQQEEQQQQEQQQQQQQHQQQQEWQQQRQPQQQEQPEEQQQQPGERPPALPLPSQQQQQQERAPPRRRRCGRHG</sequence>
<feature type="compositionally biased region" description="Low complexity" evidence="1">
    <location>
        <begin position="279"/>
        <end position="330"/>
    </location>
</feature>
<gene>
    <name evidence="2" type="ORF">MNEG_15694</name>
</gene>
<feature type="compositionally biased region" description="Polar residues" evidence="1">
    <location>
        <begin position="141"/>
        <end position="158"/>
    </location>
</feature>